<keyword evidence="4" id="KW-0227">DNA damage</keyword>
<dbReference type="InterPro" id="IPR045076">
    <property type="entry name" value="MutS"/>
</dbReference>
<keyword evidence="3" id="KW-0238">DNA-binding</keyword>
<dbReference type="GO" id="GO:0006312">
    <property type="term" value="P:mitotic recombination"/>
    <property type="evidence" value="ECO:0007669"/>
    <property type="project" value="TreeGrafter"/>
</dbReference>
<protein>
    <recommendedName>
        <fullName evidence="5">MutS protein homolog 3</fullName>
    </recommendedName>
</protein>
<reference evidence="7" key="1">
    <citation type="journal article" date="2020" name="bioRxiv">
        <title>Whole genome comparisons of ergot fungi reveals the divergence and evolution of species within the genus Claviceps are the result of varying mechanisms driving genome evolution and host range expansion.</title>
        <authorList>
            <person name="Wyka S.A."/>
            <person name="Mondo S.J."/>
            <person name="Liu M."/>
            <person name="Dettman J."/>
            <person name="Nalam V."/>
            <person name="Broders K.D."/>
        </authorList>
    </citation>
    <scope>NUCLEOTIDE SEQUENCE</scope>
    <source>
        <strain evidence="7">CCC 489</strain>
    </source>
</reference>
<dbReference type="OrthoDB" id="121051at2759"/>
<evidence type="ECO:0000256" key="1">
    <source>
        <dbReference type="ARBA" id="ARBA00022741"/>
    </source>
</evidence>
<evidence type="ECO:0000313" key="7">
    <source>
        <dbReference type="EMBL" id="KAG5914956.1"/>
    </source>
</evidence>
<gene>
    <name evidence="7" type="ORF">E4U42_000219</name>
</gene>
<dbReference type="PANTHER" id="PTHR11361">
    <property type="entry name" value="DNA MISMATCH REPAIR PROTEIN MUTS FAMILY MEMBER"/>
    <property type="match status" value="1"/>
</dbReference>
<evidence type="ECO:0000256" key="3">
    <source>
        <dbReference type="ARBA" id="ARBA00023125"/>
    </source>
</evidence>
<dbReference type="GO" id="GO:0140664">
    <property type="term" value="F:ATP-dependent DNA damage sensor activity"/>
    <property type="evidence" value="ECO:0007669"/>
    <property type="project" value="InterPro"/>
</dbReference>
<evidence type="ECO:0000256" key="2">
    <source>
        <dbReference type="ARBA" id="ARBA00022840"/>
    </source>
</evidence>
<dbReference type="EMBL" id="SRPY01001045">
    <property type="protein sequence ID" value="KAG5914956.1"/>
    <property type="molecule type" value="Genomic_DNA"/>
</dbReference>
<dbReference type="Gene3D" id="3.40.50.300">
    <property type="entry name" value="P-loop containing nucleotide triphosphate hydrolases"/>
    <property type="match status" value="1"/>
</dbReference>
<dbReference type="GO" id="GO:0030983">
    <property type="term" value="F:mismatched DNA binding"/>
    <property type="evidence" value="ECO:0007669"/>
    <property type="project" value="InterPro"/>
</dbReference>
<comment type="caution">
    <text evidence="7">The sequence shown here is derived from an EMBL/GenBank/DDBJ whole genome shotgun (WGS) entry which is preliminary data.</text>
</comment>
<evidence type="ECO:0000256" key="5">
    <source>
        <dbReference type="ARBA" id="ARBA00029792"/>
    </source>
</evidence>
<dbReference type="PANTHER" id="PTHR11361:SF122">
    <property type="entry name" value="DNA MISMATCH REPAIR PROTEIN MSH3"/>
    <property type="match status" value="1"/>
</dbReference>
<keyword evidence="8" id="KW-1185">Reference proteome</keyword>
<keyword evidence="1" id="KW-0547">Nucleotide-binding</keyword>
<dbReference type="InterPro" id="IPR027417">
    <property type="entry name" value="P-loop_NTPase"/>
</dbReference>
<feature type="domain" description="DNA mismatch repair proteins mutS family" evidence="6">
    <location>
        <begin position="12"/>
        <end position="56"/>
    </location>
</feature>
<evidence type="ECO:0000256" key="4">
    <source>
        <dbReference type="ARBA" id="ARBA00023204"/>
    </source>
</evidence>
<evidence type="ECO:0000259" key="6">
    <source>
        <dbReference type="Pfam" id="PF00488"/>
    </source>
</evidence>
<accession>A0A8K0J016</accession>
<name>A0A8K0J016_9HYPO</name>
<dbReference type="Pfam" id="PF00488">
    <property type="entry name" value="MutS_V"/>
    <property type="match status" value="1"/>
</dbReference>
<sequence>MKFSAGNGADGEEEITFLYEVAHGVAHRSYGLNVARLARIPKRVIDVAARKSSELELQLRMRRLRAASRMLNELLQGAPHDLDHLVAGIDQL</sequence>
<keyword evidence="2" id="KW-0067">ATP-binding</keyword>
<evidence type="ECO:0000313" key="8">
    <source>
        <dbReference type="Proteomes" id="UP000811619"/>
    </source>
</evidence>
<keyword evidence="4" id="KW-0234">DNA repair</keyword>
<dbReference type="Proteomes" id="UP000811619">
    <property type="component" value="Unassembled WGS sequence"/>
</dbReference>
<dbReference type="InterPro" id="IPR000432">
    <property type="entry name" value="DNA_mismatch_repair_MutS_C"/>
</dbReference>
<dbReference type="GO" id="GO:0005524">
    <property type="term" value="F:ATP binding"/>
    <property type="evidence" value="ECO:0007669"/>
    <property type="project" value="UniProtKB-KW"/>
</dbReference>
<dbReference type="AlphaFoldDB" id="A0A8K0J016"/>
<dbReference type="GO" id="GO:0005634">
    <property type="term" value="C:nucleus"/>
    <property type="evidence" value="ECO:0007669"/>
    <property type="project" value="TreeGrafter"/>
</dbReference>
<proteinExistence type="predicted"/>
<dbReference type="GO" id="GO:0006298">
    <property type="term" value="P:mismatch repair"/>
    <property type="evidence" value="ECO:0007669"/>
    <property type="project" value="InterPro"/>
</dbReference>
<organism evidence="7 8">
    <name type="scientific">Claviceps africana</name>
    <dbReference type="NCBI Taxonomy" id="83212"/>
    <lineage>
        <taxon>Eukaryota</taxon>
        <taxon>Fungi</taxon>
        <taxon>Dikarya</taxon>
        <taxon>Ascomycota</taxon>
        <taxon>Pezizomycotina</taxon>
        <taxon>Sordariomycetes</taxon>
        <taxon>Hypocreomycetidae</taxon>
        <taxon>Hypocreales</taxon>
        <taxon>Clavicipitaceae</taxon>
        <taxon>Claviceps</taxon>
    </lineage>
</organism>